<dbReference type="Pfam" id="PF10551">
    <property type="entry name" value="MULE"/>
    <property type="match status" value="1"/>
</dbReference>
<dbReference type="Pfam" id="PF04434">
    <property type="entry name" value="SWIM"/>
    <property type="match status" value="1"/>
</dbReference>
<dbReference type="Gene3D" id="2.40.50.140">
    <property type="entry name" value="Nucleic acid-binding proteins"/>
    <property type="match status" value="1"/>
</dbReference>
<dbReference type="PANTHER" id="PTHR31973">
    <property type="entry name" value="POLYPROTEIN, PUTATIVE-RELATED"/>
    <property type="match status" value="1"/>
</dbReference>
<accession>A0A438CKU2</accession>
<evidence type="ECO:0000256" key="5">
    <source>
        <dbReference type="ARBA" id="ARBA00023125"/>
    </source>
</evidence>
<dbReference type="InterPro" id="IPR018289">
    <property type="entry name" value="MULE_transposase_dom"/>
</dbReference>
<feature type="domain" description="Zinc finger PMZ-type" evidence="7">
    <location>
        <begin position="595"/>
        <end position="617"/>
    </location>
</feature>
<organism evidence="8 9">
    <name type="scientific">Vitis vinifera</name>
    <name type="common">Grape</name>
    <dbReference type="NCBI Taxonomy" id="29760"/>
    <lineage>
        <taxon>Eukaryota</taxon>
        <taxon>Viridiplantae</taxon>
        <taxon>Streptophyta</taxon>
        <taxon>Embryophyta</taxon>
        <taxon>Tracheophyta</taxon>
        <taxon>Spermatophyta</taxon>
        <taxon>Magnoliopsida</taxon>
        <taxon>eudicotyledons</taxon>
        <taxon>Gunneridae</taxon>
        <taxon>Pentapetalae</taxon>
        <taxon>rosids</taxon>
        <taxon>Vitales</taxon>
        <taxon>Vitaceae</taxon>
        <taxon>Viteae</taxon>
        <taxon>Vitis</taxon>
    </lineage>
</organism>
<dbReference type="SMART" id="SM00575">
    <property type="entry name" value="ZnF_PMZ"/>
    <property type="match status" value="1"/>
</dbReference>
<evidence type="ECO:0000313" key="9">
    <source>
        <dbReference type="Proteomes" id="UP000288805"/>
    </source>
</evidence>
<keyword evidence="5 8" id="KW-0238">DNA-binding</keyword>
<dbReference type="InterPro" id="IPR047192">
    <property type="entry name" value="Euk_RPA1_DBD_C"/>
</dbReference>
<protein>
    <submittedName>
        <fullName evidence="8">Replication protein A 70 kDa DNA-binding subunit B</fullName>
    </submittedName>
</protein>
<dbReference type="PANTHER" id="PTHR31973:SF157">
    <property type="entry name" value="SWIM-TYPE DOMAIN-CONTAINING PROTEIN"/>
    <property type="match status" value="1"/>
</dbReference>
<evidence type="ECO:0000256" key="3">
    <source>
        <dbReference type="ARBA" id="ARBA00022771"/>
    </source>
</evidence>
<dbReference type="InterPro" id="IPR012340">
    <property type="entry name" value="NA-bd_OB-fold"/>
</dbReference>
<dbReference type="InterPro" id="IPR031657">
    <property type="entry name" value="REPA_OB_2"/>
</dbReference>
<keyword evidence="4" id="KW-0862">Zinc</keyword>
<sequence>MEEDMFCYIHEGGQLVKCVGGSVQYQGGRSESMVVSRHMSHSDFVSKLCDALHFDQNSIKLEFTVKFEPSCLLPLHDDAALLKMFRFNEMFCHVYVSSSSEVVEGYIAPTSAPSPIVGSNSAHLLPSGGDLPINICNDSLTIESYGFSHRCAEANILERDSRRFENSIMGSGHTFSNAAKFRDAVYLMSIVGRFRYRFKRNTMKHMTVVCTVTQCPWKVTARAIGDSNIIQVHTFHNHHNHSLEDVAACQPLVRSNRASLLIDDVIRSTPNYQPCQICKDFQRQHGMQLTYLQAWNIKEKANERIYGEPKYYYKLLPWMCEKMVATNPGSIVELGHSSDGHFEQLFVAHSVSIQWFAMGCRPIIAIDSAHMSGPYRGALFSATAYDANDAMFPLAFGVMSSKNYDDWSWFLQNLKKLVGDKEVVIISDRHPALLRSVPKVFGLENHAYCYCHLKENFSSFLSKHNTRGNKGKENALQFLDSIAYARLEHDYNVSMFELRQYNDALAKWVEENEPEHWAMSKFPKQRWDKMTTNLAESFNAWLRNERHHSICTFLMEHMAKLGSMLVKHKEESNNWKGCIGPKIEEKVQQKIAKVRGWEMLGIPCEHAAAVILSIGQNVVDFVQDWYKFPMQELIYSGSFSGIETHDMPMVANDGLVRSITGEVFFSLNPPHTKRPPGRPRKKRIESQLQDKRTVSCSRSGKALRKEEQENTKVLLINAISLAHASYVSGVVQSVSPTMRIRRKNNNEIVPKRDITIADKTKKSVVVSLWNDHATNVLILNVKELQCFYWLSLFNDQAERILGCSADELDKLKITGGRENLFQQKLKEAIWVPQLFRISVAQHEYMNEKRQRITARAVVPVDFAAESRLLLEEISKMKTSQ</sequence>
<keyword evidence="3" id="KW-0863">Zinc-finger</keyword>
<dbReference type="Pfam" id="PF16900">
    <property type="entry name" value="REPA_OB_2"/>
    <property type="match status" value="1"/>
</dbReference>
<feature type="region of interest" description="Disordered" evidence="6">
    <location>
        <begin position="668"/>
        <end position="690"/>
    </location>
</feature>
<evidence type="ECO:0000259" key="7">
    <source>
        <dbReference type="SMART" id="SM00575"/>
    </source>
</evidence>
<dbReference type="GO" id="GO:0008270">
    <property type="term" value="F:zinc ion binding"/>
    <property type="evidence" value="ECO:0007669"/>
    <property type="project" value="UniProtKB-KW"/>
</dbReference>
<dbReference type="CDD" id="cd04476">
    <property type="entry name" value="RPA1_DBD_C"/>
    <property type="match status" value="1"/>
</dbReference>
<proteinExistence type="inferred from homology"/>
<dbReference type="EMBL" id="QGNW01002185">
    <property type="protein sequence ID" value="RVW23836.1"/>
    <property type="molecule type" value="Genomic_DNA"/>
</dbReference>
<comment type="caution">
    <text evidence="8">The sequence shown here is derived from an EMBL/GenBank/DDBJ whole genome shotgun (WGS) entry which is preliminary data.</text>
</comment>
<evidence type="ECO:0000256" key="6">
    <source>
        <dbReference type="SAM" id="MobiDB-lite"/>
    </source>
</evidence>
<reference evidence="8 9" key="1">
    <citation type="journal article" date="2018" name="PLoS Genet.">
        <title>Population sequencing reveals clonal diversity and ancestral inbreeding in the grapevine cultivar Chardonnay.</title>
        <authorList>
            <person name="Roach M.J."/>
            <person name="Johnson D.L."/>
            <person name="Bohlmann J."/>
            <person name="van Vuuren H.J."/>
            <person name="Jones S.J."/>
            <person name="Pretorius I.S."/>
            <person name="Schmidt S.A."/>
            <person name="Borneman A.R."/>
        </authorList>
    </citation>
    <scope>NUCLEOTIDE SEQUENCE [LARGE SCALE GENOMIC DNA]</scope>
    <source>
        <strain evidence="9">cv. Chardonnay</strain>
        <tissue evidence="8">Leaf</tissue>
    </source>
</reference>
<dbReference type="Proteomes" id="UP000288805">
    <property type="component" value="Unassembled WGS sequence"/>
</dbReference>
<evidence type="ECO:0000256" key="2">
    <source>
        <dbReference type="ARBA" id="ARBA00022723"/>
    </source>
</evidence>
<keyword evidence="2" id="KW-0479">Metal-binding</keyword>
<gene>
    <name evidence="8" type="primary">RPA1B_7</name>
    <name evidence="8" type="ORF">CK203_094457</name>
</gene>
<dbReference type="InterPro" id="IPR004332">
    <property type="entry name" value="Transposase_MuDR"/>
</dbReference>
<evidence type="ECO:0000313" key="8">
    <source>
        <dbReference type="EMBL" id="RVW23836.1"/>
    </source>
</evidence>
<comment type="similarity">
    <text evidence="1">Belongs to the replication factor A protein 1 family.</text>
</comment>
<dbReference type="Pfam" id="PF03108">
    <property type="entry name" value="DBD_Tnp_Mut"/>
    <property type="match status" value="1"/>
</dbReference>
<dbReference type="InterPro" id="IPR006564">
    <property type="entry name" value="Znf_PMZ"/>
</dbReference>
<name>A0A438CKU2_VITVI</name>
<dbReference type="Pfam" id="PF08646">
    <property type="entry name" value="Rep_fac-A_C"/>
    <property type="match status" value="1"/>
</dbReference>
<evidence type="ECO:0000256" key="4">
    <source>
        <dbReference type="ARBA" id="ARBA00022833"/>
    </source>
</evidence>
<feature type="compositionally biased region" description="Basic residues" evidence="6">
    <location>
        <begin position="671"/>
        <end position="683"/>
    </location>
</feature>
<dbReference type="InterPro" id="IPR013955">
    <property type="entry name" value="Rep_factor-A_C"/>
</dbReference>
<dbReference type="GO" id="GO:0003677">
    <property type="term" value="F:DNA binding"/>
    <property type="evidence" value="ECO:0007669"/>
    <property type="project" value="UniProtKB-KW"/>
</dbReference>
<dbReference type="InterPro" id="IPR007527">
    <property type="entry name" value="Znf_SWIM"/>
</dbReference>
<dbReference type="AlphaFoldDB" id="A0A438CKU2"/>
<evidence type="ECO:0000256" key="1">
    <source>
        <dbReference type="ARBA" id="ARBA00005690"/>
    </source>
</evidence>
<dbReference type="SUPFAM" id="SSF50249">
    <property type="entry name" value="Nucleic acid-binding proteins"/>
    <property type="match status" value="2"/>
</dbReference>